<gene>
    <name evidence="2" type="ORF">GCM10009864_29810</name>
</gene>
<organism evidence="2 3">
    <name type="scientific">Streptomyces lunalinharesii</name>
    <dbReference type="NCBI Taxonomy" id="333384"/>
    <lineage>
        <taxon>Bacteria</taxon>
        <taxon>Bacillati</taxon>
        <taxon>Actinomycetota</taxon>
        <taxon>Actinomycetes</taxon>
        <taxon>Kitasatosporales</taxon>
        <taxon>Streptomycetaceae</taxon>
        <taxon>Streptomyces</taxon>
    </lineage>
</organism>
<keyword evidence="3" id="KW-1185">Reference proteome</keyword>
<accession>A0ABP6E5P6</accession>
<dbReference type="EMBL" id="BAAARK010000007">
    <property type="protein sequence ID" value="GAA2660660.1"/>
    <property type="molecule type" value="Genomic_DNA"/>
</dbReference>
<comment type="caution">
    <text evidence="2">The sequence shown here is derived from an EMBL/GenBank/DDBJ whole genome shotgun (WGS) entry which is preliminary data.</text>
</comment>
<reference evidence="3" key="1">
    <citation type="journal article" date="2019" name="Int. J. Syst. Evol. Microbiol.">
        <title>The Global Catalogue of Microorganisms (GCM) 10K type strain sequencing project: providing services to taxonomists for standard genome sequencing and annotation.</title>
        <authorList>
            <consortium name="The Broad Institute Genomics Platform"/>
            <consortium name="The Broad Institute Genome Sequencing Center for Infectious Disease"/>
            <person name="Wu L."/>
            <person name="Ma J."/>
        </authorList>
    </citation>
    <scope>NUCLEOTIDE SEQUENCE [LARGE SCALE GENOMIC DNA]</scope>
    <source>
        <strain evidence="3">JCM 16374</strain>
    </source>
</reference>
<evidence type="ECO:0000256" key="1">
    <source>
        <dbReference type="SAM" id="MobiDB-lite"/>
    </source>
</evidence>
<dbReference type="RefSeq" id="WP_344575612.1">
    <property type="nucleotide sequence ID" value="NZ_BAAARK010000007.1"/>
</dbReference>
<dbReference type="Proteomes" id="UP001500994">
    <property type="component" value="Unassembled WGS sequence"/>
</dbReference>
<evidence type="ECO:0000313" key="3">
    <source>
        <dbReference type="Proteomes" id="UP001500994"/>
    </source>
</evidence>
<protein>
    <submittedName>
        <fullName evidence="2">Uncharacterized protein</fullName>
    </submittedName>
</protein>
<feature type="region of interest" description="Disordered" evidence="1">
    <location>
        <begin position="198"/>
        <end position="246"/>
    </location>
</feature>
<evidence type="ECO:0000313" key="2">
    <source>
        <dbReference type="EMBL" id="GAA2660660.1"/>
    </source>
</evidence>
<proteinExistence type="predicted"/>
<name>A0ABP6E5P6_9ACTN</name>
<sequence length="246" mass="26146">MQFTVPAGFVAMPVGASTGEAEEAITARISKEARQTLDSDPRAFQNLVEDVQKVSQALERSGALYAGTCVRTYDGELSFGTPLVSVTPFEFGDATVAANGIIRSLTAGRGDSWTGSVFDTPNGPMAVVSGVKSLQIPAEAYSSGEELEVPVAEMQAFLPVPKGAECQQQCLVCINFTTPREDHWDEYCDDMADLMRSITFDEPSPNPPGTRPRGAEGEERAPSSTPAEPDATAPPIGGERPRTPFG</sequence>